<organism evidence="3 4">
    <name type="scientific">Pseudonocardia ailaonensis</name>
    <dbReference type="NCBI Taxonomy" id="367279"/>
    <lineage>
        <taxon>Bacteria</taxon>
        <taxon>Bacillati</taxon>
        <taxon>Actinomycetota</taxon>
        <taxon>Actinomycetes</taxon>
        <taxon>Pseudonocardiales</taxon>
        <taxon>Pseudonocardiaceae</taxon>
        <taxon>Pseudonocardia</taxon>
    </lineage>
</organism>
<evidence type="ECO:0000313" key="4">
    <source>
        <dbReference type="Proteomes" id="UP001500449"/>
    </source>
</evidence>
<evidence type="ECO:0000256" key="1">
    <source>
        <dbReference type="ARBA" id="ARBA00010617"/>
    </source>
</evidence>
<dbReference type="PROSITE" id="PS00086">
    <property type="entry name" value="CYTOCHROME_P450"/>
    <property type="match status" value="1"/>
</dbReference>
<sequence length="411" mass="45148">MDRCPVVSFDHNSAAHASDPAGDYRRLRAEAAVGYTEAHGGYWILADYASVFDAARDDSVFSSRRSEHGGTGLSVLIPKTPSPRHIPIEMDPPEFRGYRRIVNEIASPSAVAKLKPMIAGYVTRFVDGVIEAGECDFGQLVKVPAVVTVDWLGLPLSHWERFAFAHHTVVAEVAGSPNYRQATEVDFPELHALIRATIAERRADPGDDLISWFVRQEVPAEDGTVRVLDDDEVFGIVDLLLAGGVDTTASLVGQTLVWLDRHHDVRQRLIDEPELLPRAIEEFLRFFAPAPALARTIAKDAPFHGCTLKEGDRALLAWASANRDPAQFENPDTLDIDRWPNRHLSFGLGVHRCVGSHLGRAMAQQLLGEVLRRMPDYRIDHDGVVAYPQQGSSAGFGVIPATFTPGAREGA</sequence>
<dbReference type="PRINTS" id="PR00359">
    <property type="entry name" value="BP450"/>
</dbReference>
<dbReference type="InterPro" id="IPR001128">
    <property type="entry name" value="Cyt_P450"/>
</dbReference>
<keyword evidence="2" id="KW-0503">Monooxygenase</keyword>
<protein>
    <submittedName>
        <fullName evidence="3">Cytochrome P450</fullName>
    </submittedName>
</protein>
<keyword evidence="2" id="KW-0349">Heme</keyword>
<dbReference type="InterPro" id="IPR036396">
    <property type="entry name" value="Cyt_P450_sf"/>
</dbReference>
<dbReference type="SUPFAM" id="SSF48264">
    <property type="entry name" value="Cytochrome P450"/>
    <property type="match status" value="1"/>
</dbReference>
<dbReference type="PANTHER" id="PTHR46696:SF6">
    <property type="entry name" value="P450, PUTATIVE (EUROFUNG)-RELATED"/>
    <property type="match status" value="1"/>
</dbReference>
<keyword evidence="2" id="KW-0408">Iron</keyword>
<dbReference type="Proteomes" id="UP001500449">
    <property type="component" value="Unassembled WGS sequence"/>
</dbReference>
<dbReference type="Gene3D" id="1.10.630.10">
    <property type="entry name" value="Cytochrome P450"/>
    <property type="match status" value="1"/>
</dbReference>
<keyword evidence="2" id="KW-0560">Oxidoreductase</keyword>
<dbReference type="PANTHER" id="PTHR46696">
    <property type="entry name" value="P450, PUTATIVE (EUROFUNG)-RELATED"/>
    <property type="match status" value="1"/>
</dbReference>
<proteinExistence type="inferred from homology"/>
<dbReference type="InterPro" id="IPR002397">
    <property type="entry name" value="Cyt_P450_B"/>
</dbReference>
<keyword evidence="2" id="KW-0479">Metal-binding</keyword>
<dbReference type="Pfam" id="PF00067">
    <property type="entry name" value="p450"/>
    <property type="match status" value="1"/>
</dbReference>
<accession>A0ABN2MV58</accession>
<dbReference type="RefSeq" id="WP_344414628.1">
    <property type="nucleotide sequence ID" value="NZ_BAAAQK010000005.1"/>
</dbReference>
<evidence type="ECO:0000256" key="2">
    <source>
        <dbReference type="RuleBase" id="RU000461"/>
    </source>
</evidence>
<comment type="similarity">
    <text evidence="1 2">Belongs to the cytochrome P450 family.</text>
</comment>
<dbReference type="InterPro" id="IPR017972">
    <property type="entry name" value="Cyt_P450_CS"/>
</dbReference>
<gene>
    <name evidence="3" type="ORF">GCM10009836_18970</name>
</gene>
<dbReference type="EMBL" id="BAAAQK010000005">
    <property type="protein sequence ID" value="GAA1839943.1"/>
    <property type="molecule type" value="Genomic_DNA"/>
</dbReference>
<name>A0ABN2MV58_9PSEU</name>
<comment type="caution">
    <text evidence="3">The sequence shown here is derived from an EMBL/GenBank/DDBJ whole genome shotgun (WGS) entry which is preliminary data.</text>
</comment>
<keyword evidence="4" id="KW-1185">Reference proteome</keyword>
<reference evidence="3 4" key="1">
    <citation type="journal article" date="2019" name="Int. J. Syst. Evol. Microbiol.">
        <title>The Global Catalogue of Microorganisms (GCM) 10K type strain sequencing project: providing services to taxonomists for standard genome sequencing and annotation.</title>
        <authorList>
            <consortium name="The Broad Institute Genomics Platform"/>
            <consortium name="The Broad Institute Genome Sequencing Center for Infectious Disease"/>
            <person name="Wu L."/>
            <person name="Ma J."/>
        </authorList>
    </citation>
    <scope>NUCLEOTIDE SEQUENCE [LARGE SCALE GENOMIC DNA]</scope>
    <source>
        <strain evidence="3 4">JCM 16009</strain>
    </source>
</reference>
<evidence type="ECO:0000313" key="3">
    <source>
        <dbReference type="EMBL" id="GAA1839943.1"/>
    </source>
</evidence>